<accession>A0A448YVC0</accession>
<reference evidence="1 2" key="1">
    <citation type="submission" date="2019-01" db="EMBL/GenBank/DDBJ databases">
        <authorList>
            <person name="Ferrante I. M."/>
        </authorList>
    </citation>
    <scope>NUCLEOTIDE SEQUENCE [LARGE SCALE GENOMIC DNA]</scope>
    <source>
        <strain evidence="1 2">B856</strain>
    </source>
</reference>
<protein>
    <submittedName>
        <fullName evidence="1">Uncharacterized protein</fullName>
    </submittedName>
</protein>
<proteinExistence type="predicted"/>
<dbReference type="Proteomes" id="UP000291116">
    <property type="component" value="Unassembled WGS sequence"/>
</dbReference>
<gene>
    <name evidence="1" type="ORF">PSNMU_V1.4_AUG-EV-PASAV3_0004350</name>
</gene>
<dbReference type="EMBL" id="CAACVS010000008">
    <property type="protein sequence ID" value="VEU33746.1"/>
    <property type="molecule type" value="Genomic_DNA"/>
</dbReference>
<sequence length="247" mass="27678">MTASVEWGYMPKTELKLPLTILPHEAYSSILFINAGEERISRQFVSPLSVTGVINMNTCVEGDYLKGDINDYIDNGVQEECTVVVAGDAHWTTRLIAVEPADAFRIDMCTLESTVRRGEPMVVKLRIFNLSLEPRNLMLFMAKKDPDGVKEVSVNSAIVTESDGYRFGVWGISGDDDGTVRLNRDHDLLAVDTALILGDLQGQHAVDAELRFVPLHLGRLKIPNWRLYDKIANRWYTCKHDLTVVAI</sequence>
<organism evidence="1 2">
    <name type="scientific">Pseudo-nitzschia multistriata</name>
    <dbReference type="NCBI Taxonomy" id="183589"/>
    <lineage>
        <taxon>Eukaryota</taxon>
        <taxon>Sar</taxon>
        <taxon>Stramenopiles</taxon>
        <taxon>Ochrophyta</taxon>
        <taxon>Bacillariophyta</taxon>
        <taxon>Bacillariophyceae</taxon>
        <taxon>Bacillariophycidae</taxon>
        <taxon>Bacillariales</taxon>
        <taxon>Bacillariaceae</taxon>
        <taxon>Pseudo-nitzschia</taxon>
    </lineage>
</organism>
<evidence type="ECO:0000313" key="2">
    <source>
        <dbReference type="Proteomes" id="UP000291116"/>
    </source>
</evidence>
<dbReference type="OrthoDB" id="39562at2759"/>
<evidence type="ECO:0000313" key="1">
    <source>
        <dbReference type="EMBL" id="VEU33746.1"/>
    </source>
</evidence>
<keyword evidence="2" id="KW-1185">Reference proteome</keyword>
<name>A0A448YVC0_9STRA</name>
<dbReference type="AlphaFoldDB" id="A0A448YVC0"/>